<dbReference type="AlphaFoldDB" id="A0A2P6MSG9"/>
<dbReference type="STRING" id="1890364.A0A2P6MSG9"/>
<proteinExistence type="predicted"/>
<dbReference type="Proteomes" id="UP000241769">
    <property type="component" value="Unassembled WGS sequence"/>
</dbReference>
<dbReference type="Gene3D" id="1.25.10.10">
    <property type="entry name" value="Leucine-rich Repeat Variant"/>
    <property type="match status" value="1"/>
</dbReference>
<dbReference type="InterPro" id="IPR011989">
    <property type="entry name" value="ARM-like"/>
</dbReference>
<evidence type="ECO:0000256" key="1">
    <source>
        <dbReference type="ARBA" id="ARBA00022737"/>
    </source>
</evidence>
<gene>
    <name evidence="5" type="ORF">PROFUN_03574</name>
</gene>
<feature type="domain" description="Importin subunit beta-1/Transportin-1-like TPR repeats" evidence="4">
    <location>
        <begin position="812"/>
        <end position="1075"/>
    </location>
</feature>
<keyword evidence="1" id="KW-0677">Repeat</keyword>
<dbReference type="InParanoid" id="A0A2P6MSG9"/>
<feature type="region of interest" description="Disordered" evidence="3">
    <location>
        <begin position="1"/>
        <end position="24"/>
    </location>
</feature>
<feature type="compositionally biased region" description="Low complexity" evidence="3">
    <location>
        <begin position="282"/>
        <end position="300"/>
    </location>
</feature>
<dbReference type="InterPro" id="IPR016024">
    <property type="entry name" value="ARM-type_fold"/>
</dbReference>
<dbReference type="EMBL" id="MDYQ01000448">
    <property type="protein sequence ID" value="PRP74652.1"/>
    <property type="molecule type" value="Genomic_DNA"/>
</dbReference>
<comment type="caution">
    <text evidence="5">The sequence shown here is derived from an EMBL/GenBank/DDBJ whole genome shotgun (WGS) entry which is preliminary data.</text>
</comment>
<evidence type="ECO:0000256" key="2">
    <source>
        <dbReference type="PROSITE-ProRule" id="PRU00103"/>
    </source>
</evidence>
<protein>
    <recommendedName>
        <fullName evidence="4">Importin subunit beta-1/Transportin-1-like TPR repeats domain-containing protein</fullName>
    </recommendedName>
</protein>
<evidence type="ECO:0000313" key="6">
    <source>
        <dbReference type="Proteomes" id="UP000241769"/>
    </source>
</evidence>
<evidence type="ECO:0000313" key="5">
    <source>
        <dbReference type="EMBL" id="PRP74652.1"/>
    </source>
</evidence>
<sequence length="1113" mass="124795">MPHAKNNNMKRGHSPESDSMSSGILRSNAEVVSLRSRTGNLKRNKPGNAGRKRTVFKAVAHNSEQQKKRLDSVFTQFVAQPSTEHLGSLIDAVNSVYQRYGDCVLHSCWMSRDDHWKDAFIGLLEIHLGPPCKQAYSTLGRDTGFTASLQMDRLKNFITCLMSQVRSIPQIAARKIATGEIAQYDSLYEENFISSLSTKLLEYPNRRGEEPDYQYWCLLVIHGFCQLSLRPEDLRQAEKRVIIETFYHLTTDPDYSDLREEALENLPTITRTLPPRAILEKPMSSSSGSDSSPNAESPSSLKGGDSMQEVDMMMAAIIYNLKSASTLMDIEEKAVLQCIKALSIMMNSFYSVVLSKYEKKICRTVCDIMNNYVRCRMHRAHSGMKRFTNRMDEESIDPELDFKYGTVVLEKVLLLLASICELVSFQESMEDEGDTFLTRNAAELVTMTLDVLAFSTPLPQECDPSDSNNVVSFNPTVYNDITLVISGSSELSACCLSFLGLITPEVLTLMVQLVGGFLDDNLNSISIFRGAAAGVLGTIQGAHHTDELNAKHFDTLLALATDPTRSVRSSAVWTLGCIIRFNPHMYLASGNDEARAERMTQLVDILLQGVEDVPSVALNSAWTLHNLNLESEYVDQFPIDHIISKLIATTKRIIMTASFNNTWFQKPMLSPADRSKQPSSTRVTKTSAIFDSFSSIQGLFEALASWGKYTSHASSMQGTVLNSMLEDLVVQLEQTLTFPLPVTRRVLTLKELCARAVLRNRSSFLVDTSMSLSKHLPSTSTDSSVMPFFSMDLPSELKEFIRSMDRHYIESRKQIQKGLTACLSNMIPGAQDVPDETSNELINLFFHMVESGYEYPPPEELIFTSEAIAIKQKQKFVQHMPKMHIIIRRILRSELWEAVSDDLLISTIDLIAEIAHSLRTSDFIRYSEQWIGIFMDMLQSPSRWPLRIRLAIIECIGEISMNAPDALLAYLDKLVAMFHHFVCYDPDVADGIPALCAAYSGVFMGISQKCPQKIDMLENYVAAVVELSNKVYEYTFETGIQEDLKPMIALIGDAAKVLGDKGVMNLNQDSVQGLLDRASRNADDPEMEMMIRYARSQLAKRTETHETLVPPDG</sequence>
<evidence type="ECO:0000256" key="3">
    <source>
        <dbReference type="SAM" id="MobiDB-lite"/>
    </source>
</evidence>
<feature type="region of interest" description="Disordered" evidence="3">
    <location>
        <begin position="280"/>
        <end position="304"/>
    </location>
</feature>
<accession>A0A2P6MSG9</accession>
<dbReference type="InterPro" id="IPR058584">
    <property type="entry name" value="IMB1_TNPO1-like_TPR"/>
</dbReference>
<reference evidence="5 6" key="1">
    <citation type="journal article" date="2018" name="Genome Biol. Evol.">
        <title>Multiple Roots of Fruiting Body Formation in Amoebozoa.</title>
        <authorList>
            <person name="Hillmann F."/>
            <person name="Forbes G."/>
            <person name="Novohradska S."/>
            <person name="Ferling I."/>
            <person name="Riege K."/>
            <person name="Groth M."/>
            <person name="Westermann M."/>
            <person name="Marz M."/>
            <person name="Spaller T."/>
            <person name="Winckler T."/>
            <person name="Schaap P."/>
            <person name="Glockner G."/>
        </authorList>
    </citation>
    <scope>NUCLEOTIDE SEQUENCE [LARGE SCALE GENOMIC DNA]</scope>
    <source>
        <strain evidence="5 6">Jena</strain>
    </source>
</reference>
<dbReference type="SUPFAM" id="SSF48371">
    <property type="entry name" value="ARM repeat"/>
    <property type="match status" value="1"/>
</dbReference>
<name>A0A2P6MSG9_9EUKA</name>
<dbReference type="PROSITE" id="PS50077">
    <property type="entry name" value="HEAT_REPEAT"/>
    <property type="match status" value="1"/>
</dbReference>
<organism evidence="5 6">
    <name type="scientific">Planoprotostelium fungivorum</name>
    <dbReference type="NCBI Taxonomy" id="1890364"/>
    <lineage>
        <taxon>Eukaryota</taxon>
        <taxon>Amoebozoa</taxon>
        <taxon>Evosea</taxon>
        <taxon>Variosea</taxon>
        <taxon>Cavosteliida</taxon>
        <taxon>Cavosteliaceae</taxon>
        <taxon>Planoprotostelium</taxon>
    </lineage>
</organism>
<dbReference type="InterPro" id="IPR021133">
    <property type="entry name" value="HEAT_type_2"/>
</dbReference>
<feature type="repeat" description="HEAT" evidence="2">
    <location>
        <begin position="242"/>
        <end position="281"/>
    </location>
</feature>
<keyword evidence="6" id="KW-1185">Reference proteome</keyword>
<evidence type="ECO:0000259" key="4">
    <source>
        <dbReference type="Pfam" id="PF25574"/>
    </source>
</evidence>
<dbReference type="Pfam" id="PF25574">
    <property type="entry name" value="TPR_IMB1"/>
    <property type="match status" value="1"/>
</dbReference>